<keyword evidence="12" id="KW-1185">Reference proteome</keyword>
<sequence length="307" mass="34345">MSAAHLMTTLVLPWDVVALLSKGDFPRGDHEWICSVTTVVISITVGCGIYTLAFIGLNHLLLITRPTTTYNRLYTPKKMAVWLTVTWLIPFLIILVPPLSGVGELGFSEKFYLCGTKSTDQIGFRIYNSIRVFGLYPIPLVCILVCYTLIWMYLRRHAPRQNSSPIGQDETPTSNSIQMEEKINVSDVRSQSSSTTSDIVSPTQMITKTMPFVVLGFIVLLLPYAISLFISSFEPAVPYTTVILFSSICVNPIIYGIKHRDFNVVFGSILRRRWNNIPEPSSFLKNARRIRCCGGQVASVHVSNDSV</sequence>
<dbReference type="Gene3D" id="1.20.1070.10">
    <property type="entry name" value="Rhodopsin 7-helix transmembrane proteins"/>
    <property type="match status" value="1"/>
</dbReference>
<keyword evidence="7" id="KW-0675">Receptor</keyword>
<evidence type="ECO:0000313" key="13">
    <source>
        <dbReference type="RefSeq" id="XP_022079987.1"/>
    </source>
</evidence>
<evidence type="ECO:0000256" key="9">
    <source>
        <dbReference type="SAM" id="Phobius"/>
    </source>
</evidence>
<dbReference type="SUPFAM" id="SSF81321">
    <property type="entry name" value="Family A G protein-coupled receptor-like"/>
    <property type="match status" value="1"/>
</dbReference>
<dbReference type="InterPro" id="IPR017452">
    <property type="entry name" value="GPCR_Rhodpsn_7TM"/>
</dbReference>
<reference evidence="13" key="1">
    <citation type="submission" date="2025-08" db="UniProtKB">
        <authorList>
            <consortium name="RefSeq"/>
        </authorList>
    </citation>
    <scope>IDENTIFICATION</scope>
</reference>
<dbReference type="CDD" id="cd00637">
    <property type="entry name" value="7tm_classA_rhodopsin-like"/>
    <property type="match status" value="1"/>
</dbReference>
<evidence type="ECO:0000256" key="10">
    <source>
        <dbReference type="SAM" id="SignalP"/>
    </source>
</evidence>
<dbReference type="OrthoDB" id="10148204at2759"/>
<feature type="transmembrane region" description="Helical" evidence="9">
    <location>
        <begin position="133"/>
        <end position="154"/>
    </location>
</feature>
<dbReference type="Proteomes" id="UP000694845">
    <property type="component" value="Unplaced"/>
</dbReference>
<evidence type="ECO:0000256" key="4">
    <source>
        <dbReference type="ARBA" id="ARBA00022989"/>
    </source>
</evidence>
<dbReference type="PROSITE" id="PS50262">
    <property type="entry name" value="G_PROTEIN_RECEP_F1_2"/>
    <property type="match status" value="1"/>
</dbReference>
<dbReference type="GO" id="GO:0004930">
    <property type="term" value="F:G protein-coupled receptor activity"/>
    <property type="evidence" value="ECO:0007669"/>
    <property type="project" value="UniProtKB-KW"/>
</dbReference>
<evidence type="ECO:0000256" key="2">
    <source>
        <dbReference type="ARBA" id="ARBA00022475"/>
    </source>
</evidence>
<feature type="signal peptide" evidence="10">
    <location>
        <begin position="1"/>
        <end position="18"/>
    </location>
</feature>
<evidence type="ECO:0000256" key="1">
    <source>
        <dbReference type="ARBA" id="ARBA00004651"/>
    </source>
</evidence>
<evidence type="ECO:0000256" key="6">
    <source>
        <dbReference type="ARBA" id="ARBA00023136"/>
    </source>
</evidence>
<keyword evidence="5" id="KW-0297">G-protein coupled receptor</keyword>
<accession>A0A8B7XIP1</accession>
<keyword evidence="4 9" id="KW-1133">Transmembrane helix</keyword>
<dbReference type="AlphaFoldDB" id="A0A8B7XIP1"/>
<feature type="domain" description="G-protein coupled receptors family 1 profile" evidence="11">
    <location>
        <begin position="1"/>
        <end position="255"/>
    </location>
</feature>
<keyword evidence="10" id="KW-0732">Signal</keyword>
<feature type="transmembrane region" description="Helical" evidence="9">
    <location>
        <begin position="32"/>
        <end position="58"/>
    </location>
</feature>
<keyword evidence="2" id="KW-1003">Cell membrane</keyword>
<dbReference type="Pfam" id="PF00001">
    <property type="entry name" value="7tm_1"/>
    <property type="match status" value="1"/>
</dbReference>
<name>A0A8B7XIP1_ACAPL</name>
<gene>
    <name evidence="13" type="primary">LOC110973452</name>
</gene>
<dbReference type="RefSeq" id="XP_022079987.1">
    <property type="nucleotide sequence ID" value="XM_022224295.1"/>
</dbReference>
<evidence type="ECO:0000256" key="7">
    <source>
        <dbReference type="ARBA" id="ARBA00023170"/>
    </source>
</evidence>
<feature type="transmembrane region" description="Helical" evidence="9">
    <location>
        <begin position="236"/>
        <end position="257"/>
    </location>
</feature>
<keyword evidence="8" id="KW-0807">Transducer</keyword>
<dbReference type="PANTHER" id="PTHR24228:SF72">
    <property type="entry name" value="G-PROTEIN COUPLED RECEPTORS FAMILY 1 PROFILE DOMAIN-CONTAINING PROTEIN"/>
    <property type="match status" value="1"/>
</dbReference>
<protein>
    <submittedName>
        <fullName evidence="13">G-protein coupled receptor moody-like</fullName>
    </submittedName>
</protein>
<dbReference type="OMA" id="ARRIRCC"/>
<organism evidence="12 13">
    <name type="scientific">Acanthaster planci</name>
    <name type="common">Crown-of-thorns starfish</name>
    <dbReference type="NCBI Taxonomy" id="133434"/>
    <lineage>
        <taxon>Eukaryota</taxon>
        <taxon>Metazoa</taxon>
        <taxon>Echinodermata</taxon>
        <taxon>Eleutherozoa</taxon>
        <taxon>Asterozoa</taxon>
        <taxon>Asteroidea</taxon>
        <taxon>Valvatacea</taxon>
        <taxon>Valvatida</taxon>
        <taxon>Acanthasteridae</taxon>
        <taxon>Acanthaster</taxon>
    </lineage>
</organism>
<dbReference type="InterPro" id="IPR000276">
    <property type="entry name" value="GPCR_Rhodpsn"/>
</dbReference>
<keyword evidence="3 9" id="KW-0812">Transmembrane</keyword>
<dbReference type="PRINTS" id="PR00237">
    <property type="entry name" value="GPCRRHODOPSN"/>
</dbReference>
<comment type="subcellular location">
    <subcellularLocation>
        <location evidence="1">Cell membrane</location>
        <topology evidence="1">Multi-pass membrane protein</topology>
    </subcellularLocation>
</comment>
<proteinExistence type="predicted"/>
<evidence type="ECO:0000256" key="8">
    <source>
        <dbReference type="ARBA" id="ARBA00023224"/>
    </source>
</evidence>
<feature type="transmembrane region" description="Helical" evidence="9">
    <location>
        <begin position="79"/>
        <end position="99"/>
    </location>
</feature>
<dbReference type="KEGG" id="aplc:110973452"/>
<dbReference type="GO" id="GO:0005886">
    <property type="term" value="C:plasma membrane"/>
    <property type="evidence" value="ECO:0007669"/>
    <property type="project" value="UniProtKB-SubCell"/>
</dbReference>
<evidence type="ECO:0000259" key="11">
    <source>
        <dbReference type="PROSITE" id="PS50262"/>
    </source>
</evidence>
<feature type="chain" id="PRO_5034397473" evidence="10">
    <location>
        <begin position="19"/>
        <end position="307"/>
    </location>
</feature>
<evidence type="ECO:0000256" key="3">
    <source>
        <dbReference type="ARBA" id="ARBA00022692"/>
    </source>
</evidence>
<feature type="transmembrane region" description="Helical" evidence="9">
    <location>
        <begin position="212"/>
        <end position="230"/>
    </location>
</feature>
<evidence type="ECO:0000256" key="5">
    <source>
        <dbReference type="ARBA" id="ARBA00023040"/>
    </source>
</evidence>
<dbReference type="GeneID" id="110973452"/>
<evidence type="ECO:0000313" key="12">
    <source>
        <dbReference type="Proteomes" id="UP000694845"/>
    </source>
</evidence>
<keyword evidence="6 9" id="KW-0472">Membrane</keyword>
<dbReference type="PANTHER" id="PTHR24228">
    <property type="entry name" value="B2 BRADYKININ RECEPTOR/ANGIOTENSIN II RECEPTOR"/>
    <property type="match status" value="1"/>
</dbReference>